<accession>A0A7R9ANV0</accession>
<protein>
    <recommendedName>
        <fullName evidence="1">LRRK2 beta-propeller domain-containing protein</fullName>
    </recommendedName>
</protein>
<name>A0A7R9ANV0_TIMSH</name>
<evidence type="ECO:0000313" key="2">
    <source>
        <dbReference type="EMBL" id="CAD7257823.1"/>
    </source>
</evidence>
<dbReference type="AlphaFoldDB" id="A0A7R9ANV0"/>
<reference evidence="2" key="1">
    <citation type="submission" date="2020-11" db="EMBL/GenBank/DDBJ databases">
        <authorList>
            <person name="Tran Van P."/>
        </authorList>
    </citation>
    <scope>NUCLEOTIDE SEQUENCE</scope>
</reference>
<feature type="domain" description="LRRK2 beta-propeller" evidence="1">
    <location>
        <begin position="68"/>
        <end position="186"/>
    </location>
</feature>
<dbReference type="Pfam" id="PF23748">
    <property type="entry name" value="Beta-prop_LRRK2"/>
    <property type="match status" value="1"/>
</dbReference>
<evidence type="ECO:0000259" key="1">
    <source>
        <dbReference type="Pfam" id="PF23748"/>
    </source>
</evidence>
<gene>
    <name evidence="2" type="ORF">TSIB3V08_LOCUS2079</name>
</gene>
<dbReference type="InterPro" id="IPR056602">
    <property type="entry name" value="Beta-prop_LRRK2"/>
</dbReference>
<organism evidence="2">
    <name type="scientific">Timema shepardi</name>
    <name type="common">Walking stick</name>
    <dbReference type="NCBI Taxonomy" id="629360"/>
    <lineage>
        <taxon>Eukaryota</taxon>
        <taxon>Metazoa</taxon>
        <taxon>Ecdysozoa</taxon>
        <taxon>Arthropoda</taxon>
        <taxon>Hexapoda</taxon>
        <taxon>Insecta</taxon>
        <taxon>Pterygota</taxon>
        <taxon>Neoptera</taxon>
        <taxon>Polyneoptera</taxon>
        <taxon>Phasmatodea</taxon>
        <taxon>Timematodea</taxon>
        <taxon>Timematoidea</taxon>
        <taxon>Timematidae</taxon>
        <taxon>Timema</taxon>
    </lineage>
</organism>
<sequence>MRGCDCRPLFSYVMDPEAPEQSSVCSLLPLVSLQRVAVGLSNGRLFLVRSDMLPISPTMGEGSFVMTELGSCIVYQWDPISRTILNKLDCSKLVPCSESLKSISIEEHLSPGKCQVTSLAMLNNELYIGTTWGCIVVAERSSMRPITVFRPFEEEVRMIVPLPRLNHEDEKKSNYPLVATIGRGYRTLIARYTDTVITPSVLSPQAFDRDRGRNMYALLWHAGQWAAA</sequence>
<dbReference type="EMBL" id="OC000603">
    <property type="protein sequence ID" value="CAD7257823.1"/>
    <property type="molecule type" value="Genomic_DNA"/>
</dbReference>
<proteinExistence type="predicted"/>